<evidence type="ECO:0000256" key="1">
    <source>
        <dbReference type="SAM" id="Coils"/>
    </source>
</evidence>
<keyword evidence="2" id="KW-1133">Transmembrane helix</keyword>
<organism evidence="3 4">
    <name type="scientific">Antarctobacter heliothermus</name>
    <dbReference type="NCBI Taxonomy" id="74033"/>
    <lineage>
        <taxon>Bacteria</taxon>
        <taxon>Pseudomonadati</taxon>
        <taxon>Pseudomonadota</taxon>
        <taxon>Alphaproteobacteria</taxon>
        <taxon>Rhodobacterales</taxon>
        <taxon>Roseobacteraceae</taxon>
        <taxon>Antarctobacter</taxon>
    </lineage>
</organism>
<dbReference type="KEGG" id="aht:ANTHELSMS3_00424"/>
<evidence type="ECO:0008006" key="5">
    <source>
        <dbReference type="Google" id="ProtNLM"/>
    </source>
</evidence>
<sequence length="119" mass="13693">MRYALYAFYAILLIVLTVVCVANLQWVTLNTLPEGLARIPQMDRLAFSVEVPLFAVALGFLVLGWVLGEVYEWLREYKYRAEASAKKTEVRKLERQLKKTQAERDKDKDEVLAILDQAS</sequence>
<name>A0A222DYU0_9RHOB</name>
<dbReference type="AlphaFoldDB" id="A0A222DYU0"/>
<dbReference type="OrthoDB" id="7689797at2"/>
<keyword evidence="1" id="KW-0175">Coiled coil</keyword>
<keyword evidence="2" id="KW-0812">Transmembrane</keyword>
<evidence type="ECO:0000256" key="2">
    <source>
        <dbReference type="SAM" id="Phobius"/>
    </source>
</evidence>
<dbReference type="EMBL" id="CP022540">
    <property type="protein sequence ID" value="ASP19144.1"/>
    <property type="molecule type" value="Genomic_DNA"/>
</dbReference>
<gene>
    <name evidence="3" type="ORF">ANTHELSMS3_00424</name>
</gene>
<keyword evidence="2" id="KW-0472">Membrane</keyword>
<accession>A0A222DYU0</accession>
<feature type="transmembrane region" description="Helical" evidence="2">
    <location>
        <begin position="6"/>
        <end position="24"/>
    </location>
</feature>
<proteinExistence type="predicted"/>
<dbReference type="Proteomes" id="UP000203589">
    <property type="component" value="Chromosome"/>
</dbReference>
<feature type="transmembrane region" description="Helical" evidence="2">
    <location>
        <begin position="45"/>
        <end position="67"/>
    </location>
</feature>
<keyword evidence="4" id="KW-1185">Reference proteome</keyword>
<evidence type="ECO:0000313" key="3">
    <source>
        <dbReference type="EMBL" id="ASP19144.1"/>
    </source>
</evidence>
<feature type="coiled-coil region" evidence="1">
    <location>
        <begin position="83"/>
        <end position="110"/>
    </location>
</feature>
<dbReference type="RefSeq" id="WP_094033433.1">
    <property type="nucleotide sequence ID" value="NZ_CP022540.1"/>
</dbReference>
<evidence type="ECO:0000313" key="4">
    <source>
        <dbReference type="Proteomes" id="UP000203589"/>
    </source>
</evidence>
<protein>
    <recommendedName>
        <fullName evidence="5">Lipopolysaccharide assembly protein A domain-containing protein</fullName>
    </recommendedName>
</protein>
<reference evidence="3 4" key="1">
    <citation type="submission" date="2017-07" db="EMBL/GenBank/DDBJ databases">
        <title>Genome Sequence of Antarctobacter heliothermus Strain SMS3 Isolated from a culture of the Diatom Skeletonema marinoi.</title>
        <authorList>
            <person name="Topel M."/>
            <person name="Pinder M.I.M."/>
            <person name="Johansson O.N."/>
            <person name="Kourtchenko O."/>
            <person name="Godhe A."/>
            <person name="Clarke A.K."/>
        </authorList>
    </citation>
    <scope>NUCLEOTIDE SEQUENCE [LARGE SCALE GENOMIC DNA]</scope>
    <source>
        <strain evidence="3 4">SMS3</strain>
    </source>
</reference>